<evidence type="ECO:0000313" key="2">
    <source>
        <dbReference type="EMBL" id="MFC5629706.1"/>
    </source>
</evidence>
<protein>
    <recommendedName>
        <fullName evidence="4">LysM domain-containing protein</fullName>
    </recommendedName>
</protein>
<evidence type="ECO:0008006" key="4">
    <source>
        <dbReference type="Google" id="ProtNLM"/>
    </source>
</evidence>
<proteinExistence type="predicted"/>
<evidence type="ECO:0000256" key="1">
    <source>
        <dbReference type="SAM" id="MobiDB-lite"/>
    </source>
</evidence>
<feature type="compositionally biased region" description="Polar residues" evidence="1">
    <location>
        <begin position="26"/>
        <end position="36"/>
    </location>
</feature>
<dbReference type="Proteomes" id="UP001596143">
    <property type="component" value="Unassembled WGS sequence"/>
</dbReference>
<accession>A0ABW0U888</accession>
<organism evidence="2 3">
    <name type="scientific">Aliibacillus thermotolerans</name>
    <dbReference type="NCBI Taxonomy" id="1834418"/>
    <lineage>
        <taxon>Bacteria</taxon>
        <taxon>Bacillati</taxon>
        <taxon>Bacillota</taxon>
        <taxon>Bacilli</taxon>
        <taxon>Bacillales</taxon>
        <taxon>Bacillaceae</taxon>
        <taxon>Aliibacillus</taxon>
    </lineage>
</organism>
<name>A0ABW0U888_9BACI</name>
<reference evidence="3" key="1">
    <citation type="journal article" date="2019" name="Int. J. Syst. Evol. Microbiol.">
        <title>The Global Catalogue of Microorganisms (GCM) 10K type strain sequencing project: providing services to taxonomists for standard genome sequencing and annotation.</title>
        <authorList>
            <consortium name="The Broad Institute Genomics Platform"/>
            <consortium name="The Broad Institute Genome Sequencing Center for Infectious Disease"/>
            <person name="Wu L."/>
            <person name="Ma J."/>
        </authorList>
    </citation>
    <scope>NUCLEOTIDE SEQUENCE [LARGE SCALE GENOMIC DNA]</scope>
    <source>
        <strain evidence="3">CGMCC 1.15790</strain>
    </source>
</reference>
<sequence length="112" mass="12412">MKKFFIIMGIVILGLSVYFDLTEGTLTNESTPTNGQAPREEAPSPDQPVQEVIVEPGQTVLSIVEQLHEGPVPVSIEQIAEDFQKLNDGTAPEAIEVDQSYYFPIYEPSLFQ</sequence>
<dbReference type="RefSeq" id="WP_270898102.1">
    <property type="nucleotide sequence ID" value="NZ_JBHSPF010000068.1"/>
</dbReference>
<comment type="caution">
    <text evidence="2">The sequence shown here is derived from an EMBL/GenBank/DDBJ whole genome shotgun (WGS) entry which is preliminary data.</text>
</comment>
<feature type="region of interest" description="Disordered" evidence="1">
    <location>
        <begin position="26"/>
        <end position="48"/>
    </location>
</feature>
<gene>
    <name evidence="2" type="ORF">ACFPTR_12700</name>
</gene>
<keyword evidence="3" id="KW-1185">Reference proteome</keyword>
<evidence type="ECO:0000313" key="3">
    <source>
        <dbReference type="Proteomes" id="UP001596143"/>
    </source>
</evidence>
<dbReference type="EMBL" id="JBHSPF010000068">
    <property type="protein sequence ID" value="MFC5629706.1"/>
    <property type="molecule type" value="Genomic_DNA"/>
</dbReference>